<name>A0ACC2J577_9PEZI</name>
<protein>
    <submittedName>
        <fullName evidence="1">Uncharacterized protein</fullName>
    </submittedName>
</protein>
<evidence type="ECO:0000313" key="2">
    <source>
        <dbReference type="Proteomes" id="UP001153334"/>
    </source>
</evidence>
<gene>
    <name evidence="1" type="ORF">ONZ43_g1212</name>
</gene>
<evidence type="ECO:0000313" key="1">
    <source>
        <dbReference type="EMBL" id="KAJ8122645.1"/>
    </source>
</evidence>
<dbReference type="Proteomes" id="UP001153334">
    <property type="component" value="Unassembled WGS sequence"/>
</dbReference>
<comment type="caution">
    <text evidence="1">The sequence shown here is derived from an EMBL/GenBank/DDBJ whole genome shotgun (WGS) entry which is preliminary data.</text>
</comment>
<accession>A0ACC2J577</accession>
<proteinExistence type="predicted"/>
<reference evidence="1" key="1">
    <citation type="submission" date="2022-11" db="EMBL/GenBank/DDBJ databases">
        <title>Genome Sequence of Nemania bipapillata.</title>
        <authorList>
            <person name="Buettner E."/>
        </authorList>
    </citation>
    <scope>NUCLEOTIDE SEQUENCE</scope>
    <source>
        <strain evidence="1">CP14</strain>
    </source>
</reference>
<keyword evidence="2" id="KW-1185">Reference proteome</keyword>
<organism evidence="1 2">
    <name type="scientific">Nemania bipapillata</name>
    <dbReference type="NCBI Taxonomy" id="110536"/>
    <lineage>
        <taxon>Eukaryota</taxon>
        <taxon>Fungi</taxon>
        <taxon>Dikarya</taxon>
        <taxon>Ascomycota</taxon>
        <taxon>Pezizomycotina</taxon>
        <taxon>Sordariomycetes</taxon>
        <taxon>Xylariomycetidae</taxon>
        <taxon>Xylariales</taxon>
        <taxon>Xylariaceae</taxon>
        <taxon>Nemania</taxon>
    </lineage>
</organism>
<dbReference type="EMBL" id="JAPESX010000196">
    <property type="protein sequence ID" value="KAJ8122645.1"/>
    <property type="molecule type" value="Genomic_DNA"/>
</dbReference>
<sequence length="91" mass="10403">MSERIYQDLRDYADATYRQRIDDLLAPSLLWDQFSVGNAGKHKPVSRHVMTAITDTMGKGYAYSMKHSSDRQFAEKHGLVTKVVINVWDAV</sequence>